<dbReference type="EMBL" id="JAGGKS010000002">
    <property type="protein sequence ID" value="MBP1925265.1"/>
    <property type="molecule type" value="Genomic_DNA"/>
</dbReference>
<sequence>MGIKLKDIFNKNDENKLVLPDFQRDFVWDKDQQKNLLASFMTCLPVGSILLLDGTKDDFANKKMCFPKDGCSPMDECTYLLDGQQRVTSLKSMFTDLFLDLNDWKFTWDSIYKDLRNRWFIRVIPKENEEDIFGYDTLIFNGLNSYEPNQIVDYIECKPIFKTKLQDWYNPGFIVKDNNDNIISIDDTNLRNLIISKFAAGEGLVPLYTLYKKDKTKALHEYVVERIGREKIESIKAHLMDLDEEQKKIELKKYLAEIEPNIDLFIKSNDESGINSAWSNLSAKWSRDIINYLEGIMNEIVPTTELPSDEINRAVAIFESINKGGTPLDTFDLIVAKAAKDKSLESLSKRLLFLLQEKVELSNAITGTLHDKIKVWFTEYVGLTKDNEISKFVKSQFLNMLSILSNTEYGIVDEIKSDYVKKNQILKLNSQQINSNTEKTIKALIRACSFLQLRCGIVHVKELPYELMILPIAYCLIDDKKWNDKKSVDKIEYWYWSCLFGGAYRERQNEQSIKDMKNLYKWIDGKIDNPFDNYYQMVLKDPGYSDINLLLMKDETHEVQSSVRKAILQYILSQEPKDFIFDELYLTSYKVGAEGSFNFQGNNQLIKIEDHHIIPLKNATKIGQSSKEIRSEKKHILNSPLNRTYISSYSNIQISDMKPVDYFNYVSEVAMFGHCISNNIGKIFEKEKEEDEFYMNILELRFDEIYKTLIMELDKLKA</sequence>
<protein>
    <recommendedName>
        <fullName evidence="1">GmrSD restriction endonucleases N-terminal domain-containing protein</fullName>
    </recommendedName>
</protein>
<gene>
    <name evidence="2" type="ORF">J2Z76_001122</name>
</gene>
<organism evidence="2 3">
    <name type="scientific">Sedimentibacter acidaminivorans</name>
    <dbReference type="NCBI Taxonomy" id="913099"/>
    <lineage>
        <taxon>Bacteria</taxon>
        <taxon>Bacillati</taxon>
        <taxon>Bacillota</taxon>
        <taxon>Tissierellia</taxon>
        <taxon>Sedimentibacter</taxon>
    </lineage>
</organism>
<name>A0ABS4GC49_9FIRM</name>
<keyword evidence="3" id="KW-1185">Reference proteome</keyword>
<accession>A0ABS4GC49</accession>
<dbReference type="Pfam" id="PF03235">
    <property type="entry name" value="GmrSD_N"/>
    <property type="match status" value="1"/>
</dbReference>
<reference evidence="2 3" key="1">
    <citation type="submission" date="2021-03" db="EMBL/GenBank/DDBJ databases">
        <title>Genomic Encyclopedia of Type Strains, Phase IV (KMG-IV): sequencing the most valuable type-strain genomes for metagenomic binning, comparative biology and taxonomic classification.</title>
        <authorList>
            <person name="Goeker M."/>
        </authorList>
    </citation>
    <scope>NUCLEOTIDE SEQUENCE [LARGE SCALE GENOMIC DNA]</scope>
    <source>
        <strain evidence="2 3">DSM 24004</strain>
    </source>
</reference>
<dbReference type="InterPro" id="IPR004919">
    <property type="entry name" value="GmrSD_N"/>
</dbReference>
<feature type="domain" description="GmrSD restriction endonucleases N-terminal" evidence="1">
    <location>
        <begin position="5"/>
        <end position="337"/>
    </location>
</feature>
<evidence type="ECO:0000259" key="1">
    <source>
        <dbReference type="Pfam" id="PF03235"/>
    </source>
</evidence>
<evidence type="ECO:0000313" key="3">
    <source>
        <dbReference type="Proteomes" id="UP001519342"/>
    </source>
</evidence>
<evidence type="ECO:0000313" key="2">
    <source>
        <dbReference type="EMBL" id="MBP1925265.1"/>
    </source>
</evidence>
<dbReference type="PANTHER" id="PTHR37292:SF2">
    <property type="entry name" value="DUF262 DOMAIN-CONTAINING PROTEIN"/>
    <property type="match status" value="1"/>
</dbReference>
<dbReference type="RefSeq" id="WP_245210333.1">
    <property type="nucleotide sequence ID" value="NZ_JAGGKS010000002.1"/>
</dbReference>
<comment type="caution">
    <text evidence="2">The sequence shown here is derived from an EMBL/GenBank/DDBJ whole genome shotgun (WGS) entry which is preliminary data.</text>
</comment>
<proteinExistence type="predicted"/>
<dbReference type="Proteomes" id="UP001519342">
    <property type="component" value="Unassembled WGS sequence"/>
</dbReference>
<dbReference type="PANTHER" id="PTHR37292">
    <property type="entry name" value="VNG6097C"/>
    <property type="match status" value="1"/>
</dbReference>